<dbReference type="InterPro" id="IPR036704">
    <property type="entry name" value="RraA/RraA-like_sf"/>
</dbReference>
<dbReference type="OrthoDB" id="9805307at2"/>
<evidence type="ECO:0000256" key="3">
    <source>
        <dbReference type="ARBA" id="ARBA00029596"/>
    </source>
</evidence>
<feature type="binding site" evidence="5">
    <location>
        <position position="109"/>
    </location>
    <ligand>
        <name>substrate</name>
    </ligand>
</feature>
<name>A0A4Q7NA10_9BURK</name>
<dbReference type="EMBL" id="SGXC01000003">
    <property type="protein sequence ID" value="RZS78960.1"/>
    <property type="molecule type" value="Genomic_DNA"/>
</dbReference>
<dbReference type="PANTHER" id="PTHR33254">
    <property type="entry name" value="4-HYDROXY-4-METHYL-2-OXOGLUTARATE ALDOLASE 3-RELATED"/>
    <property type="match status" value="1"/>
</dbReference>
<evidence type="ECO:0000256" key="1">
    <source>
        <dbReference type="ARBA" id="ARBA00001968"/>
    </source>
</evidence>
<reference evidence="6 7" key="1">
    <citation type="submission" date="2019-02" db="EMBL/GenBank/DDBJ databases">
        <title>Genomic Encyclopedia of Type Strains, Phase IV (KMG-IV): sequencing the most valuable type-strain genomes for metagenomic binning, comparative biology and taxonomic classification.</title>
        <authorList>
            <person name="Goeker M."/>
        </authorList>
    </citation>
    <scope>NUCLEOTIDE SEQUENCE [LARGE SCALE GENOMIC DNA]</scope>
    <source>
        <strain evidence="6 7">K24</strain>
    </source>
</reference>
<dbReference type="Proteomes" id="UP000292445">
    <property type="component" value="Unassembled WGS sequence"/>
</dbReference>
<gene>
    <name evidence="6" type="ORF">EV675_5617</name>
</gene>
<sequence length="206" mass="21097">MEMGVERLVGLLADASAAAAYEALGRRGDLDPAIAAQVPGTICVGPAYTVSAPPHRSGSANRALDLAPPGSVLVIDTGGDPDACALGGTGSLAAQMRGIAGCVTNGRVRDLAEIRALRFPVFARGGTVRSSRKDGTAEFQIPVAIGGQLVCPGDLVCADDDGVVVIGRQYFDTFAERLAARLSFERDADARVRAGASYAQAVSGRP</sequence>
<dbReference type="SUPFAM" id="SSF89562">
    <property type="entry name" value="RraA-like"/>
    <property type="match status" value="1"/>
</dbReference>
<comment type="cofactor">
    <cofactor evidence="5">
        <name>Mg(2+)</name>
        <dbReference type="ChEBI" id="CHEBI:18420"/>
    </cofactor>
</comment>
<accession>A0A4Q7NA10</accession>
<feature type="binding site" evidence="5">
    <location>
        <position position="110"/>
    </location>
    <ligand>
        <name>Mg(2+)</name>
        <dbReference type="ChEBI" id="CHEBI:18420"/>
    </ligand>
</feature>
<comment type="caution">
    <text evidence="6">The sequence shown here is derived from an EMBL/GenBank/DDBJ whole genome shotgun (WGS) entry which is preliminary data.</text>
</comment>
<dbReference type="PANTHER" id="PTHR33254:SF4">
    <property type="entry name" value="4-HYDROXY-4-METHYL-2-OXOGLUTARATE ALDOLASE 3-RELATED"/>
    <property type="match status" value="1"/>
</dbReference>
<evidence type="ECO:0000313" key="7">
    <source>
        <dbReference type="Proteomes" id="UP000292445"/>
    </source>
</evidence>
<proteinExistence type="predicted"/>
<dbReference type="CDD" id="cd16841">
    <property type="entry name" value="RraA_family"/>
    <property type="match status" value="1"/>
</dbReference>
<evidence type="ECO:0000256" key="2">
    <source>
        <dbReference type="ARBA" id="ARBA00016549"/>
    </source>
</evidence>
<evidence type="ECO:0000313" key="6">
    <source>
        <dbReference type="EMBL" id="RZS78960.1"/>
    </source>
</evidence>
<protein>
    <recommendedName>
        <fullName evidence="2">Putative 4-hydroxy-4-methyl-2-oxoglutarate aldolase</fullName>
    </recommendedName>
    <alternativeName>
        <fullName evidence="3">Regulator of ribonuclease activity homolog</fullName>
    </alternativeName>
    <alternativeName>
        <fullName evidence="4">RraA-like protein</fullName>
    </alternativeName>
</protein>
<keyword evidence="7" id="KW-1185">Reference proteome</keyword>
<keyword evidence="5" id="KW-0460">Magnesium</keyword>
<evidence type="ECO:0000256" key="4">
    <source>
        <dbReference type="ARBA" id="ARBA00030169"/>
    </source>
</evidence>
<keyword evidence="5" id="KW-0479">Metal-binding</keyword>
<organism evidence="6 7">
    <name type="scientific">Pigmentiphaga kullae</name>
    <dbReference type="NCBI Taxonomy" id="151784"/>
    <lineage>
        <taxon>Bacteria</taxon>
        <taxon>Pseudomonadati</taxon>
        <taxon>Pseudomonadota</taxon>
        <taxon>Betaproteobacteria</taxon>
        <taxon>Burkholderiales</taxon>
        <taxon>Alcaligenaceae</taxon>
        <taxon>Pigmentiphaga</taxon>
    </lineage>
</organism>
<evidence type="ECO:0000256" key="5">
    <source>
        <dbReference type="PIRSR" id="PIRSR605493-1"/>
    </source>
</evidence>
<dbReference type="Gene3D" id="3.50.30.40">
    <property type="entry name" value="Ribonuclease E inhibitor RraA/RraA-like"/>
    <property type="match status" value="1"/>
</dbReference>
<dbReference type="InterPro" id="IPR005493">
    <property type="entry name" value="RraA/RraA-like"/>
</dbReference>
<dbReference type="GO" id="GO:0046872">
    <property type="term" value="F:metal ion binding"/>
    <property type="evidence" value="ECO:0007669"/>
    <property type="project" value="UniProtKB-KW"/>
</dbReference>
<dbReference type="AlphaFoldDB" id="A0A4Q7NA10"/>
<dbReference type="Pfam" id="PF03737">
    <property type="entry name" value="RraA-like"/>
    <property type="match status" value="1"/>
</dbReference>
<comment type="cofactor">
    <cofactor evidence="1">
        <name>a divalent metal cation</name>
        <dbReference type="ChEBI" id="CHEBI:60240"/>
    </cofactor>
</comment>